<evidence type="ECO:0000313" key="2">
    <source>
        <dbReference type="EMBL" id="KAF9453981.1"/>
    </source>
</evidence>
<feature type="domain" description="G-patch" evidence="1">
    <location>
        <begin position="1"/>
        <end position="36"/>
    </location>
</feature>
<dbReference type="InterPro" id="IPR050656">
    <property type="entry name" value="PINX1"/>
</dbReference>
<dbReference type="Proteomes" id="UP000807342">
    <property type="component" value="Unassembled WGS sequence"/>
</dbReference>
<protein>
    <recommendedName>
        <fullName evidence="1">G-patch domain-containing protein</fullName>
    </recommendedName>
</protein>
<dbReference type="PROSITE" id="PS50174">
    <property type="entry name" value="G_PATCH"/>
    <property type="match status" value="1"/>
</dbReference>
<name>A0A9P6C6F7_9AGAR</name>
<evidence type="ECO:0000259" key="1">
    <source>
        <dbReference type="PROSITE" id="PS50174"/>
    </source>
</evidence>
<accession>A0A9P6C6F7</accession>
<dbReference type="InterPro" id="IPR000467">
    <property type="entry name" value="G_patch_dom"/>
</dbReference>
<proteinExistence type="predicted"/>
<dbReference type="Pfam" id="PF01585">
    <property type="entry name" value="G-patch"/>
    <property type="match status" value="1"/>
</dbReference>
<dbReference type="EMBL" id="MU151057">
    <property type="protein sequence ID" value="KAF9453981.1"/>
    <property type="molecule type" value="Genomic_DNA"/>
</dbReference>
<evidence type="ECO:0000313" key="3">
    <source>
        <dbReference type="Proteomes" id="UP000807342"/>
    </source>
</evidence>
<dbReference type="GO" id="GO:0003676">
    <property type="term" value="F:nucleic acid binding"/>
    <property type="evidence" value="ECO:0007669"/>
    <property type="project" value="InterPro"/>
</dbReference>
<feature type="non-terminal residue" evidence="2">
    <location>
        <position position="68"/>
    </location>
</feature>
<gene>
    <name evidence="2" type="ORF">P691DRAFT_630353</name>
</gene>
<dbReference type="AlphaFoldDB" id="A0A9P6C6F7"/>
<keyword evidence="3" id="KW-1185">Reference proteome</keyword>
<dbReference type="OrthoDB" id="29523at2759"/>
<dbReference type="PANTHER" id="PTHR23149">
    <property type="entry name" value="G PATCH DOMAIN CONTAINING PROTEIN"/>
    <property type="match status" value="1"/>
</dbReference>
<feature type="non-terminal residue" evidence="2">
    <location>
        <position position="1"/>
    </location>
</feature>
<sequence length="68" mass="7314">FGWDSSKGLGVGEEGRTTHIKVAQKLDMMGIGAAHQKDPNGIAWKQNKDFESLLKRLNEANGSGDSGE</sequence>
<organism evidence="2 3">
    <name type="scientific">Macrolepiota fuliginosa MF-IS2</name>
    <dbReference type="NCBI Taxonomy" id="1400762"/>
    <lineage>
        <taxon>Eukaryota</taxon>
        <taxon>Fungi</taxon>
        <taxon>Dikarya</taxon>
        <taxon>Basidiomycota</taxon>
        <taxon>Agaricomycotina</taxon>
        <taxon>Agaricomycetes</taxon>
        <taxon>Agaricomycetidae</taxon>
        <taxon>Agaricales</taxon>
        <taxon>Agaricineae</taxon>
        <taxon>Agaricaceae</taxon>
        <taxon>Macrolepiota</taxon>
    </lineage>
</organism>
<comment type="caution">
    <text evidence="2">The sequence shown here is derived from an EMBL/GenBank/DDBJ whole genome shotgun (WGS) entry which is preliminary data.</text>
</comment>
<reference evidence="2" key="1">
    <citation type="submission" date="2020-11" db="EMBL/GenBank/DDBJ databases">
        <authorList>
            <consortium name="DOE Joint Genome Institute"/>
            <person name="Ahrendt S."/>
            <person name="Riley R."/>
            <person name="Andreopoulos W."/>
            <person name="Labutti K."/>
            <person name="Pangilinan J."/>
            <person name="Ruiz-Duenas F.J."/>
            <person name="Barrasa J.M."/>
            <person name="Sanchez-Garcia M."/>
            <person name="Camarero S."/>
            <person name="Miyauchi S."/>
            <person name="Serrano A."/>
            <person name="Linde D."/>
            <person name="Babiker R."/>
            <person name="Drula E."/>
            <person name="Ayuso-Fernandez I."/>
            <person name="Pacheco R."/>
            <person name="Padilla G."/>
            <person name="Ferreira P."/>
            <person name="Barriuso J."/>
            <person name="Kellner H."/>
            <person name="Castanera R."/>
            <person name="Alfaro M."/>
            <person name="Ramirez L."/>
            <person name="Pisabarro A.G."/>
            <person name="Kuo A."/>
            <person name="Tritt A."/>
            <person name="Lipzen A."/>
            <person name="He G."/>
            <person name="Yan M."/>
            <person name="Ng V."/>
            <person name="Cullen D."/>
            <person name="Martin F."/>
            <person name="Rosso M.-N."/>
            <person name="Henrissat B."/>
            <person name="Hibbett D."/>
            <person name="Martinez A.T."/>
            <person name="Grigoriev I.V."/>
        </authorList>
    </citation>
    <scope>NUCLEOTIDE SEQUENCE</scope>
    <source>
        <strain evidence="2">MF-IS2</strain>
    </source>
</reference>